<protein>
    <recommendedName>
        <fullName evidence="2">RNase H type-1 domain-containing protein</fullName>
    </recommendedName>
</protein>
<gene>
    <name evidence="3" type="ORF">Gotri_002627</name>
</gene>
<evidence type="ECO:0000313" key="4">
    <source>
        <dbReference type="Proteomes" id="UP000593568"/>
    </source>
</evidence>
<dbReference type="InterPro" id="IPR002156">
    <property type="entry name" value="RNaseH_domain"/>
</dbReference>
<sequence length="223" mass="24763">MAIEVEFVKFGWDMSLKAQSRRYLAMNSLWLYDEGEGMNEVNFEGDFNLPLSLERDSSKFQGQLDMEHDSEGYGIEGRDGEKRPKREVVSPNGSKEFGTLLGELCLTWKGDTTIKLRTFSSNHVDVEVMDNDMAFDGSNAKSASVVVVRNASGEILTLRTTFHESFLTEFSTEALACFKGILLGAQLGFESVIVEGDLMTTIKKSKLNTPDKPVIGAIVRAIQ</sequence>
<evidence type="ECO:0000256" key="1">
    <source>
        <dbReference type="SAM" id="MobiDB-lite"/>
    </source>
</evidence>
<dbReference type="EMBL" id="JABEZW010000012">
    <property type="protein sequence ID" value="MBA0781735.1"/>
    <property type="molecule type" value="Genomic_DNA"/>
</dbReference>
<feature type="compositionally biased region" description="Basic and acidic residues" evidence="1">
    <location>
        <begin position="69"/>
        <end position="88"/>
    </location>
</feature>
<dbReference type="Proteomes" id="UP000593568">
    <property type="component" value="Unassembled WGS sequence"/>
</dbReference>
<dbReference type="Pfam" id="PF13456">
    <property type="entry name" value="RVT_3"/>
    <property type="match status" value="1"/>
</dbReference>
<dbReference type="GO" id="GO:0003676">
    <property type="term" value="F:nucleic acid binding"/>
    <property type="evidence" value="ECO:0007669"/>
    <property type="project" value="InterPro"/>
</dbReference>
<keyword evidence="4" id="KW-1185">Reference proteome</keyword>
<feature type="domain" description="RNase H type-1" evidence="2">
    <location>
        <begin position="134"/>
        <end position="222"/>
    </location>
</feature>
<dbReference type="GO" id="GO:0004523">
    <property type="term" value="F:RNA-DNA hybrid ribonuclease activity"/>
    <property type="evidence" value="ECO:0007669"/>
    <property type="project" value="InterPro"/>
</dbReference>
<evidence type="ECO:0000259" key="2">
    <source>
        <dbReference type="Pfam" id="PF13456"/>
    </source>
</evidence>
<evidence type="ECO:0000313" key="3">
    <source>
        <dbReference type="EMBL" id="MBA0781735.1"/>
    </source>
</evidence>
<feature type="region of interest" description="Disordered" evidence="1">
    <location>
        <begin position="69"/>
        <end position="91"/>
    </location>
</feature>
<comment type="caution">
    <text evidence="3">The sequence shown here is derived from an EMBL/GenBank/DDBJ whole genome shotgun (WGS) entry which is preliminary data.</text>
</comment>
<dbReference type="AlphaFoldDB" id="A0A7J9FAY4"/>
<proteinExistence type="predicted"/>
<name>A0A7J9FAY4_9ROSI</name>
<organism evidence="3 4">
    <name type="scientific">Gossypium trilobum</name>
    <dbReference type="NCBI Taxonomy" id="34281"/>
    <lineage>
        <taxon>Eukaryota</taxon>
        <taxon>Viridiplantae</taxon>
        <taxon>Streptophyta</taxon>
        <taxon>Embryophyta</taxon>
        <taxon>Tracheophyta</taxon>
        <taxon>Spermatophyta</taxon>
        <taxon>Magnoliopsida</taxon>
        <taxon>eudicotyledons</taxon>
        <taxon>Gunneridae</taxon>
        <taxon>Pentapetalae</taxon>
        <taxon>rosids</taxon>
        <taxon>malvids</taxon>
        <taxon>Malvales</taxon>
        <taxon>Malvaceae</taxon>
        <taxon>Malvoideae</taxon>
        <taxon>Gossypium</taxon>
    </lineage>
</organism>
<accession>A0A7J9FAY4</accession>
<reference evidence="3 4" key="1">
    <citation type="journal article" date="2019" name="Genome Biol. Evol.">
        <title>Insights into the evolution of the New World diploid cottons (Gossypium, subgenus Houzingenia) based on genome sequencing.</title>
        <authorList>
            <person name="Grover C.E."/>
            <person name="Arick M.A. 2nd"/>
            <person name="Thrash A."/>
            <person name="Conover J.L."/>
            <person name="Sanders W.S."/>
            <person name="Peterson D.G."/>
            <person name="Frelichowski J.E."/>
            <person name="Scheffler J.A."/>
            <person name="Scheffler B.E."/>
            <person name="Wendel J.F."/>
        </authorList>
    </citation>
    <scope>NUCLEOTIDE SEQUENCE [LARGE SCALE GENOMIC DNA]</scope>
    <source>
        <strain evidence="3">8</strain>
        <tissue evidence="3">Leaf</tissue>
    </source>
</reference>